<gene>
    <name evidence="7" type="ORF">FSB_LOCUS9950</name>
</gene>
<keyword evidence="2 4" id="KW-0863">Zinc-finger</keyword>
<proteinExistence type="predicted"/>
<feature type="compositionally biased region" description="Acidic residues" evidence="5">
    <location>
        <begin position="173"/>
        <end position="198"/>
    </location>
</feature>
<dbReference type="InterPro" id="IPR006564">
    <property type="entry name" value="Znf_PMZ"/>
</dbReference>
<feature type="region of interest" description="Disordered" evidence="5">
    <location>
        <begin position="835"/>
        <end position="854"/>
    </location>
</feature>
<dbReference type="InterPro" id="IPR007527">
    <property type="entry name" value="Znf_SWIM"/>
</dbReference>
<sequence length="854" mass="98736">MTSSRSVLYVHFNGRMTYGENGVGYEGNDVKFIQVNNDITFFELKRRLITKLQLANEAEDIKITYRYPQVMISPHVNYIPMPINDDEDVEIMLSLLQSTPMLNAAELYVEVEPLTVGIVMQSPRVERIAQSLPETLTPVEECGPSTQVDNIPYVPSEHIDDIEFSERLVVNDDYDMDEEEDDDYDVEEEEEEEEESNELDCWGDMPDADNRQTVPILQPPSQSFLENTWDDIHDPSYDGEMCITNWDESQEFQKGLQFSDKQEVQHAIMLYSLKHNQAYKVKESNKTKLHVCCINLCGWRVRACKRSKHGLWEITKYNGPHTCTHDTFTPNSTVLDSKFIEREVRHLVQGDHSIKIKALQKEIKHLHKNYDASYYKVWDARRKAIVHLFGDWDESYHLLPKFMAALIESNPSSKVEWKTLNTGVIGSAYFHRVFWAFGPSIEGFKHCRPVISIDATFLYGKYKGKLMIAMAQDANNSVYPLAFAVVEEESQSSWYWFLDCIKKHVTTLDEICIISDRHTGIMSAIDAILATDDEDDDSSRPPNLYHRFCIRHVASNFNERYHDKQLKNMIKKAGGVNQLRKFNTIMEAIRKLNPSAGKRLDDIPREKWALAHDGGRRYGATTTNLVECFNGVLKGARNLPITAMMEFIFFKLVKYFNDRRNNIRANLEEGQVYSKHAMDIFEKYAEKSLLHIVTEVTREDGTFSVRTPMNPNSINRGNHIQIVKLLDRTCSCGKWQLYKIPCSHVIASCRAISLNAYQFIDPCYKLTEHLASYSPKFYPIKDVLYWQEPDFPKLYAHPNMTRQRGRPKSTRLRNEMDWRENQAKPKCGLCHQEGHNRRKCPNANQASSSNAAIN</sequence>
<feature type="domain" description="SWIM-type" evidence="6">
    <location>
        <begin position="703"/>
        <end position="753"/>
    </location>
</feature>
<dbReference type="PROSITE" id="PS50966">
    <property type="entry name" value="ZF_SWIM"/>
    <property type="match status" value="1"/>
</dbReference>
<dbReference type="InterPro" id="IPR004332">
    <property type="entry name" value="Transposase_MuDR"/>
</dbReference>
<dbReference type="SMART" id="SM00575">
    <property type="entry name" value="ZnF_PMZ"/>
    <property type="match status" value="1"/>
</dbReference>
<dbReference type="GO" id="GO:0008270">
    <property type="term" value="F:zinc ion binding"/>
    <property type="evidence" value="ECO:0007669"/>
    <property type="project" value="UniProtKB-KW"/>
</dbReference>
<dbReference type="Pfam" id="PF10551">
    <property type="entry name" value="MULE"/>
    <property type="match status" value="1"/>
</dbReference>
<organism evidence="7">
    <name type="scientific">Fagus sylvatica</name>
    <name type="common">Beechnut</name>
    <dbReference type="NCBI Taxonomy" id="28930"/>
    <lineage>
        <taxon>Eukaryota</taxon>
        <taxon>Viridiplantae</taxon>
        <taxon>Streptophyta</taxon>
        <taxon>Embryophyta</taxon>
        <taxon>Tracheophyta</taxon>
        <taxon>Spermatophyta</taxon>
        <taxon>Magnoliopsida</taxon>
        <taxon>eudicotyledons</taxon>
        <taxon>Gunneridae</taxon>
        <taxon>Pentapetalae</taxon>
        <taxon>rosids</taxon>
        <taxon>fabids</taxon>
        <taxon>Fagales</taxon>
        <taxon>Fagaceae</taxon>
        <taxon>Fagus</taxon>
    </lineage>
</organism>
<evidence type="ECO:0000313" key="7">
    <source>
        <dbReference type="EMBL" id="SPC82068.1"/>
    </source>
</evidence>
<dbReference type="PANTHER" id="PTHR31973">
    <property type="entry name" value="POLYPROTEIN, PUTATIVE-RELATED"/>
    <property type="match status" value="1"/>
</dbReference>
<feature type="compositionally biased region" description="Low complexity" evidence="5">
    <location>
        <begin position="842"/>
        <end position="854"/>
    </location>
</feature>
<dbReference type="PANTHER" id="PTHR31973:SF195">
    <property type="entry name" value="MUDR FAMILY TRANSPOSASE"/>
    <property type="match status" value="1"/>
</dbReference>
<evidence type="ECO:0000256" key="1">
    <source>
        <dbReference type="ARBA" id="ARBA00022723"/>
    </source>
</evidence>
<feature type="region of interest" description="Disordered" evidence="5">
    <location>
        <begin position="173"/>
        <end position="204"/>
    </location>
</feature>
<dbReference type="Pfam" id="PF03108">
    <property type="entry name" value="DBD_Tnp_Mut"/>
    <property type="match status" value="1"/>
</dbReference>
<dbReference type="InterPro" id="IPR018289">
    <property type="entry name" value="MULE_transposase_dom"/>
</dbReference>
<evidence type="ECO:0000256" key="3">
    <source>
        <dbReference type="ARBA" id="ARBA00022833"/>
    </source>
</evidence>
<dbReference type="Pfam" id="PF04434">
    <property type="entry name" value="SWIM"/>
    <property type="match status" value="1"/>
</dbReference>
<protein>
    <recommendedName>
        <fullName evidence="6">SWIM-type domain-containing protein</fullName>
    </recommendedName>
</protein>
<evidence type="ECO:0000256" key="2">
    <source>
        <dbReference type="ARBA" id="ARBA00022771"/>
    </source>
</evidence>
<reference evidence="7" key="1">
    <citation type="submission" date="2018-02" db="EMBL/GenBank/DDBJ databases">
        <authorList>
            <person name="Cohen D.B."/>
            <person name="Kent A.D."/>
        </authorList>
    </citation>
    <scope>NUCLEOTIDE SEQUENCE</scope>
</reference>
<name>A0A2N9F4L5_FAGSY</name>
<evidence type="ECO:0000256" key="5">
    <source>
        <dbReference type="SAM" id="MobiDB-lite"/>
    </source>
</evidence>
<evidence type="ECO:0000259" key="6">
    <source>
        <dbReference type="PROSITE" id="PS50966"/>
    </source>
</evidence>
<dbReference type="AlphaFoldDB" id="A0A2N9F4L5"/>
<keyword evidence="1" id="KW-0479">Metal-binding</keyword>
<keyword evidence="3" id="KW-0862">Zinc</keyword>
<evidence type="ECO:0000256" key="4">
    <source>
        <dbReference type="PROSITE-ProRule" id="PRU00325"/>
    </source>
</evidence>
<accession>A0A2N9F4L5</accession>
<dbReference type="EMBL" id="OIVN01000557">
    <property type="protein sequence ID" value="SPC82068.1"/>
    <property type="molecule type" value="Genomic_DNA"/>
</dbReference>